<organism evidence="1 2">
    <name type="scientific">Nesidiocoris tenuis</name>
    <dbReference type="NCBI Taxonomy" id="355587"/>
    <lineage>
        <taxon>Eukaryota</taxon>
        <taxon>Metazoa</taxon>
        <taxon>Ecdysozoa</taxon>
        <taxon>Arthropoda</taxon>
        <taxon>Hexapoda</taxon>
        <taxon>Insecta</taxon>
        <taxon>Pterygota</taxon>
        <taxon>Neoptera</taxon>
        <taxon>Paraneoptera</taxon>
        <taxon>Hemiptera</taxon>
        <taxon>Heteroptera</taxon>
        <taxon>Panheteroptera</taxon>
        <taxon>Cimicomorpha</taxon>
        <taxon>Miridae</taxon>
        <taxon>Dicyphina</taxon>
        <taxon>Nesidiocoris</taxon>
    </lineage>
</organism>
<evidence type="ECO:0000313" key="2">
    <source>
        <dbReference type="Proteomes" id="UP000479000"/>
    </source>
</evidence>
<accession>A0A6H5H0W0</accession>
<keyword evidence="2" id="KW-1185">Reference proteome</keyword>
<dbReference type="AlphaFoldDB" id="A0A6H5H0W0"/>
<sequence>MTNPDYHCIQVIEIGLLRLLGALWTVTIGTSNHSVNMEVNKQMEVLENRELERSFRKNFYSYTITQNHFPNKQTVKDDPMTWNWNGLGRMYLGLTLEY</sequence>
<dbReference type="EMBL" id="CADCXU010021753">
    <property type="protein sequence ID" value="CAB0009387.1"/>
    <property type="molecule type" value="Genomic_DNA"/>
</dbReference>
<protein>
    <submittedName>
        <fullName evidence="1">Uncharacterized protein</fullName>
    </submittedName>
</protein>
<gene>
    <name evidence="1" type="ORF">NTEN_LOCUS14540</name>
</gene>
<feature type="non-terminal residue" evidence="1">
    <location>
        <position position="98"/>
    </location>
</feature>
<evidence type="ECO:0000313" key="1">
    <source>
        <dbReference type="EMBL" id="CAB0009387.1"/>
    </source>
</evidence>
<reference evidence="1 2" key="1">
    <citation type="submission" date="2020-02" db="EMBL/GenBank/DDBJ databases">
        <authorList>
            <person name="Ferguson B K."/>
        </authorList>
    </citation>
    <scope>NUCLEOTIDE SEQUENCE [LARGE SCALE GENOMIC DNA]</scope>
</reference>
<name>A0A6H5H0W0_9HEMI</name>
<dbReference type="Proteomes" id="UP000479000">
    <property type="component" value="Unassembled WGS sequence"/>
</dbReference>
<proteinExistence type="predicted"/>